<dbReference type="Proteomes" id="UP001187315">
    <property type="component" value="Unassembled WGS sequence"/>
</dbReference>
<accession>A0AA88NVZ4</accession>
<evidence type="ECO:0000256" key="4">
    <source>
        <dbReference type="ARBA" id="ARBA00022723"/>
    </source>
</evidence>
<evidence type="ECO:0000256" key="6">
    <source>
        <dbReference type="ARBA" id="ARBA00022737"/>
    </source>
</evidence>
<dbReference type="InterPro" id="IPR013519">
    <property type="entry name" value="Int_alpha_beta-p"/>
</dbReference>
<evidence type="ECO:0000313" key="18">
    <source>
        <dbReference type="EMBL" id="KAK2866008.1"/>
    </source>
</evidence>
<evidence type="ECO:0000256" key="11">
    <source>
        <dbReference type="ARBA" id="ARBA00023136"/>
    </source>
</evidence>
<evidence type="ECO:0000256" key="5">
    <source>
        <dbReference type="ARBA" id="ARBA00022729"/>
    </source>
</evidence>
<keyword evidence="9 16" id="KW-1133">Transmembrane helix</keyword>
<evidence type="ECO:0000256" key="9">
    <source>
        <dbReference type="ARBA" id="ARBA00022989"/>
    </source>
</evidence>
<evidence type="ECO:0000256" key="7">
    <source>
        <dbReference type="ARBA" id="ARBA00022837"/>
    </source>
</evidence>
<dbReference type="GO" id="GO:0005178">
    <property type="term" value="F:integrin binding"/>
    <property type="evidence" value="ECO:0007669"/>
    <property type="project" value="TreeGrafter"/>
</dbReference>
<dbReference type="InterPro" id="IPR002035">
    <property type="entry name" value="VWF_A"/>
</dbReference>
<comment type="subcellular location">
    <subcellularLocation>
        <location evidence="1 16">Membrane</location>
        <topology evidence="1 16">Single-pass type I membrane protein</topology>
    </subcellularLocation>
</comment>
<dbReference type="InterPro" id="IPR013517">
    <property type="entry name" value="FG-GAP"/>
</dbReference>
<evidence type="ECO:0000256" key="14">
    <source>
        <dbReference type="ARBA" id="ARBA00023180"/>
    </source>
</evidence>
<dbReference type="InterPro" id="IPR048633">
    <property type="entry name" value="ITGAX-like_Ig_3"/>
</dbReference>
<feature type="chain" id="PRO_5041518727" description="VWFA domain-containing protein" evidence="16">
    <location>
        <begin position="21"/>
        <end position="1133"/>
    </location>
</feature>
<dbReference type="GO" id="GO:0007229">
    <property type="term" value="P:integrin-mediated signaling pathway"/>
    <property type="evidence" value="ECO:0007669"/>
    <property type="project" value="UniProtKB-KW"/>
</dbReference>
<evidence type="ECO:0000256" key="2">
    <source>
        <dbReference type="ARBA" id="ARBA00008054"/>
    </source>
</evidence>
<feature type="repeat" description="FG-GAP" evidence="15">
    <location>
        <begin position="434"/>
        <end position="493"/>
    </location>
</feature>
<dbReference type="Pfam" id="PF21520">
    <property type="entry name" value="ITGAX-like_Ig_3"/>
    <property type="match status" value="1"/>
</dbReference>
<dbReference type="Pfam" id="PF08441">
    <property type="entry name" value="Integrin_A_Ig_1"/>
    <property type="match status" value="1"/>
</dbReference>
<keyword evidence="3 16" id="KW-0812">Transmembrane</keyword>
<comment type="similarity">
    <text evidence="2 16">Belongs to the integrin alpha chain family.</text>
</comment>
<reference evidence="18" key="1">
    <citation type="submission" date="2023-08" db="EMBL/GenBank/DDBJ databases">
        <title>Pelteobagrus vachellii genome.</title>
        <authorList>
            <person name="Liu H."/>
        </authorList>
    </citation>
    <scope>NUCLEOTIDE SEQUENCE</scope>
    <source>
        <strain evidence="18">PRFRI_2022a</strain>
        <tissue evidence="18">Muscle</tissue>
    </source>
</reference>
<dbReference type="GO" id="GO:0008305">
    <property type="term" value="C:integrin complex"/>
    <property type="evidence" value="ECO:0007669"/>
    <property type="project" value="InterPro"/>
</dbReference>
<dbReference type="SUPFAM" id="SSF69179">
    <property type="entry name" value="Integrin domains"/>
    <property type="match status" value="2"/>
</dbReference>
<keyword evidence="7" id="KW-0106">Calcium</keyword>
<dbReference type="SUPFAM" id="SSF53300">
    <property type="entry name" value="vWA-like"/>
    <property type="match status" value="1"/>
</dbReference>
<protein>
    <recommendedName>
        <fullName evidence="17">VWFA domain-containing protein</fullName>
    </recommendedName>
</protein>
<dbReference type="GO" id="GO:0033627">
    <property type="term" value="P:cell adhesion mediated by integrin"/>
    <property type="evidence" value="ECO:0007669"/>
    <property type="project" value="TreeGrafter"/>
</dbReference>
<feature type="repeat" description="FG-GAP" evidence="15">
    <location>
        <begin position="495"/>
        <end position="554"/>
    </location>
</feature>
<keyword evidence="4" id="KW-0479">Metal-binding</keyword>
<keyword evidence="10 16" id="KW-0401">Integrin</keyword>
<dbReference type="PRINTS" id="PR01185">
    <property type="entry name" value="INTEGRINA"/>
</dbReference>
<dbReference type="GO" id="GO:0046872">
    <property type="term" value="F:metal ion binding"/>
    <property type="evidence" value="ECO:0007669"/>
    <property type="project" value="UniProtKB-KW"/>
</dbReference>
<evidence type="ECO:0000256" key="3">
    <source>
        <dbReference type="ARBA" id="ARBA00022692"/>
    </source>
</evidence>
<dbReference type="GO" id="GO:0007160">
    <property type="term" value="P:cell-matrix adhesion"/>
    <property type="evidence" value="ECO:0007669"/>
    <property type="project" value="TreeGrafter"/>
</dbReference>
<keyword evidence="8 16" id="KW-0130">Cell adhesion</keyword>
<dbReference type="PROSITE" id="PS50234">
    <property type="entry name" value="VWFA"/>
    <property type="match status" value="1"/>
</dbReference>
<evidence type="ECO:0000256" key="10">
    <source>
        <dbReference type="ARBA" id="ARBA00023037"/>
    </source>
</evidence>
<dbReference type="SMART" id="SM00327">
    <property type="entry name" value="VWA"/>
    <property type="match status" value="1"/>
</dbReference>
<feature type="signal peptide" evidence="16">
    <location>
        <begin position="1"/>
        <end position="20"/>
    </location>
</feature>
<keyword evidence="12" id="KW-1015">Disulfide bond</keyword>
<dbReference type="Gene3D" id="1.20.5.930">
    <property type="entry name" value="Bicelle-embedded integrin alpha(iib) transmembrane segment"/>
    <property type="match status" value="1"/>
</dbReference>
<dbReference type="Gene3D" id="2.130.10.130">
    <property type="entry name" value="Integrin alpha, N-terminal"/>
    <property type="match status" value="1"/>
</dbReference>
<keyword evidence="14" id="KW-0325">Glycoprotein</keyword>
<organism evidence="18 19">
    <name type="scientific">Tachysurus vachellii</name>
    <name type="common">Darkbarbel catfish</name>
    <name type="synonym">Pelteobagrus vachellii</name>
    <dbReference type="NCBI Taxonomy" id="175792"/>
    <lineage>
        <taxon>Eukaryota</taxon>
        <taxon>Metazoa</taxon>
        <taxon>Chordata</taxon>
        <taxon>Craniata</taxon>
        <taxon>Vertebrata</taxon>
        <taxon>Euteleostomi</taxon>
        <taxon>Actinopterygii</taxon>
        <taxon>Neopterygii</taxon>
        <taxon>Teleostei</taxon>
        <taxon>Ostariophysi</taxon>
        <taxon>Siluriformes</taxon>
        <taxon>Bagridae</taxon>
        <taxon>Tachysurus</taxon>
    </lineage>
</organism>
<feature type="domain" description="VWFA" evidence="17">
    <location>
        <begin position="148"/>
        <end position="321"/>
    </location>
</feature>
<dbReference type="Pfam" id="PF01839">
    <property type="entry name" value="FG-GAP"/>
    <property type="match status" value="1"/>
</dbReference>
<keyword evidence="13 16" id="KW-0675">Receptor</keyword>
<dbReference type="InterPro" id="IPR048285">
    <property type="entry name" value="Integrin_alpha_Ig-like_2"/>
</dbReference>
<gene>
    <name evidence="18" type="ORF">Q7C36_002064</name>
</gene>
<dbReference type="Pfam" id="PF20805">
    <property type="entry name" value="Integrin_A_Ig_2"/>
    <property type="match status" value="1"/>
</dbReference>
<dbReference type="InterPro" id="IPR032695">
    <property type="entry name" value="Integrin_dom_sf"/>
</dbReference>
<dbReference type="InterPro" id="IPR036465">
    <property type="entry name" value="vWFA_dom_sf"/>
</dbReference>
<keyword evidence="5 16" id="KW-0732">Signal</keyword>
<evidence type="ECO:0000313" key="19">
    <source>
        <dbReference type="Proteomes" id="UP001187315"/>
    </source>
</evidence>
<dbReference type="AlphaFoldDB" id="A0AA88NVZ4"/>
<keyword evidence="19" id="KW-1185">Reference proteome</keyword>
<evidence type="ECO:0000256" key="12">
    <source>
        <dbReference type="ARBA" id="ARBA00023157"/>
    </source>
</evidence>
<feature type="transmembrane region" description="Helical" evidence="16">
    <location>
        <begin position="1082"/>
        <end position="1101"/>
    </location>
</feature>
<dbReference type="PANTHER" id="PTHR23220">
    <property type="entry name" value="INTEGRIN ALPHA"/>
    <property type="match status" value="1"/>
</dbReference>
<name>A0AA88NVZ4_TACVA</name>
<evidence type="ECO:0000256" key="13">
    <source>
        <dbReference type="ARBA" id="ARBA00023170"/>
    </source>
</evidence>
<dbReference type="InterPro" id="IPR028994">
    <property type="entry name" value="Integrin_alpha_N"/>
</dbReference>
<sequence length="1133" mass="125719">MDWNLALYMFLISVSQTVLAFNIDPNPWKDFTQPQNIAFGYKVIQRDQDSVIVSDPLLQSQNQRGKVYTCAVSNGKCSPMQINVPSEAVNMSLGLSMTKDRKSSNILVCGPTIPKDCKQFTSYNGMCFNLVSNSPIPHTLRDCPSGTDIAFLLDGSGSVIQSDFTIMKNFVINMINEFKDRDFQFAVAQYSDNCEIHVQFNTFSSTEQIRKIRQRGSLTYTASAINKVVDEVFTSRAGARENVNRVLVVITDGESNDNIPLSVAVQNAERKNIIRYAIGVGNAFRKYAAEQELNTIASDPDNKHVFKVNDFSVLKEIQKTLEANIIAIEGTQTSGDSTRMEFAQDGFTADFDENSNMIMSAVGAFQWKGGYQKYSSTKGTPLNSFQKGNGNESYLGYSMAVAQTTFGQFYIIQGAPRDKHMGAVIIYNGDNVFQALESPEPQIGAYYGAELCVVDLNLDNFADLLLVSAPLYNEEDQEGKVFIYTFQRSFVSQLQYIGAVKGIPGQRGRFGLTLASPADLNEDSLVDVVVGAPLEENNQGSIYIFNGRNGDIAPTFSQRITGSSVRSGLQFFGISLSTSALDLSKDQLPDLAVGSKGAVLLLRSRPTVDLQNTVTFSPSKIPTKDVDCNKPLTNTVKLCFKMTRPNTAKQDLSAKISYTLTLDAKRKSYRAYFSEKKRILTDTIDVLLQEKCKEHVFILEACPNDALNPIINELKYTFEGLPINQQDNLRPILRPNTKNTSDYNLDFEINCGTDNICIDNLKVDFNFSGYSVIQVGIMQDLNVTVSIVNREENSYNSRVILKYPFGLSFRRSGTKEGRVECESVDSDEKTTLGETTCFISKPIFKTNGLAIFDVTYSINRESNFDRMMKFTASASSDNDKHSPDNELFREKTIDVKYAIYVAMIRHENSTIHINFTAGKNNLEKPVHQIFKVENFLRDLSFNIFIRVPIKLGVKDIWTNNNLEIQGCSADKEEQPTIQDFVAALKKQPEVNCSVAVCRVFKCAASLLKNQAKYYNISGNVSSGWLEQIGLKSTIFELVSTATLDYNKTTYIYSPSGSINTAPIGKVNTQVELYEERFPLKEVIGGVVGGIVLLAVITAVLYKTGFFKSNYKKMLEEAGAAAGDGGTGDGLVAE</sequence>
<dbReference type="GO" id="GO:0098609">
    <property type="term" value="P:cell-cell adhesion"/>
    <property type="evidence" value="ECO:0007669"/>
    <property type="project" value="TreeGrafter"/>
</dbReference>
<dbReference type="EMBL" id="JAVHJS010000002">
    <property type="protein sequence ID" value="KAK2866008.1"/>
    <property type="molecule type" value="Genomic_DNA"/>
</dbReference>
<comment type="caution">
    <text evidence="18">The sequence shown here is derived from an EMBL/GenBank/DDBJ whole genome shotgun (WGS) entry which is preliminary data.</text>
</comment>
<dbReference type="Gene3D" id="2.60.40.1460">
    <property type="entry name" value="Integrin domains. Chain A, domain 2"/>
    <property type="match status" value="1"/>
</dbReference>
<proteinExistence type="inferred from homology"/>
<dbReference type="Gene3D" id="3.40.50.410">
    <property type="entry name" value="von Willebrand factor, type A domain"/>
    <property type="match status" value="1"/>
</dbReference>
<dbReference type="PRINTS" id="PR00453">
    <property type="entry name" value="VWFADOMAIN"/>
</dbReference>
<feature type="repeat" description="FG-GAP" evidence="15">
    <location>
        <begin position="558"/>
        <end position="619"/>
    </location>
</feature>
<dbReference type="GO" id="GO:0009897">
    <property type="term" value="C:external side of plasma membrane"/>
    <property type="evidence" value="ECO:0007669"/>
    <property type="project" value="TreeGrafter"/>
</dbReference>
<evidence type="ECO:0000256" key="16">
    <source>
        <dbReference type="RuleBase" id="RU003762"/>
    </source>
</evidence>
<dbReference type="SMART" id="SM00191">
    <property type="entry name" value="Int_alpha"/>
    <property type="match status" value="5"/>
</dbReference>
<dbReference type="PANTHER" id="PTHR23220:SF118">
    <property type="entry name" value="INTEGRIN ALPHA-X"/>
    <property type="match status" value="1"/>
</dbReference>
<dbReference type="Gene3D" id="2.60.40.1510">
    <property type="entry name" value="ntegrin, alpha v. Chain A, domain 3"/>
    <property type="match status" value="1"/>
</dbReference>
<keyword evidence="11 16" id="KW-0472">Membrane</keyword>
<keyword evidence="6" id="KW-0677">Repeat</keyword>
<dbReference type="InterPro" id="IPR013649">
    <property type="entry name" value="Integrin_alpha_Ig-like_1"/>
</dbReference>
<dbReference type="Pfam" id="PF00092">
    <property type="entry name" value="VWA"/>
    <property type="match status" value="1"/>
</dbReference>
<dbReference type="SUPFAM" id="SSF69318">
    <property type="entry name" value="Integrin alpha N-terminal domain"/>
    <property type="match status" value="1"/>
</dbReference>
<evidence type="ECO:0000256" key="8">
    <source>
        <dbReference type="ARBA" id="ARBA00022889"/>
    </source>
</evidence>
<dbReference type="InterPro" id="IPR000413">
    <property type="entry name" value="Integrin_alpha"/>
</dbReference>
<evidence type="ECO:0000259" key="17">
    <source>
        <dbReference type="PROSITE" id="PS50234"/>
    </source>
</evidence>
<dbReference type="Gene3D" id="2.60.40.1530">
    <property type="entry name" value="ntegrin, alpha v. Chain A, domain 4"/>
    <property type="match status" value="1"/>
</dbReference>
<evidence type="ECO:0000256" key="1">
    <source>
        <dbReference type="ARBA" id="ARBA00004479"/>
    </source>
</evidence>
<dbReference type="PROSITE" id="PS51470">
    <property type="entry name" value="FG_GAP"/>
    <property type="match status" value="3"/>
</dbReference>
<evidence type="ECO:0000256" key="15">
    <source>
        <dbReference type="PROSITE-ProRule" id="PRU00803"/>
    </source>
</evidence>